<evidence type="ECO:0000313" key="1">
    <source>
        <dbReference type="EMBL" id="MCI45305.1"/>
    </source>
</evidence>
<evidence type="ECO:0000313" key="2">
    <source>
        <dbReference type="Proteomes" id="UP000265520"/>
    </source>
</evidence>
<dbReference type="EMBL" id="LXQA010342347">
    <property type="protein sequence ID" value="MCI45305.1"/>
    <property type="molecule type" value="Genomic_DNA"/>
</dbReference>
<organism evidence="1 2">
    <name type="scientific">Trifolium medium</name>
    <dbReference type="NCBI Taxonomy" id="97028"/>
    <lineage>
        <taxon>Eukaryota</taxon>
        <taxon>Viridiplantae</taxon>
        <taxon>Streptophyta</taxon>
        <taxon>Embryophyta</taxon>
        <taxon>Tracheophyta</taxon>
        <taxon>Spermatophyta</taxon>
        <taxon>Magnoliopsida</taxon>
        <taxon>eudicotyledons</taxon>
        <taxon>Gunneridae</taxon>
        <taxon>Pentapetalae</taxon>
        <taxon>rosids</taxon>
        <taxon>fabids</taxon>
        <taxon>Fabales</taxon>
        <taxon>Fabaceae</taxon>
        <taxon>Papilionoideae</taxon>
        <taxon>50 kb inversion clade</taxon>
        <taxon>NPAAA clade</taxon>
        <taxon>Hologalegina</taxon>
        <taxon>IRL clade</taxon>
        <taxon>Trifolieae</taxon>
        <taxon>Trifolium</taxon>
    </lineage>
</organism>
<feature type="non-terminal residue" evidence="1">
    <location>
        <position position="1"/>
    </location>
</feature>
<name>A0A392SBP1_9FABA</name>
<sequence>VFRVPSSSSVSVVPVVAIVVVTLAIRILVAVWSRGMGSVVDTTVVTICVYDGVGSCTVLSGLA</sequence>
<dbReference type="AlphaFoldDB" id="A0A392SBP1"/>
<accession>A0A392SBP1</accession>
<protein>
    <submittedName>
        <fullName evidence="1">Uncharacterized protein</fullName>
    </submittedName>
</protein>
<comment type="caution">
    <text evidence="1">The sequence shown here is derived from an EMBL/GenBank/DDBJ whole genome shotgun (WGS) entry which is preliminary data.</text>
</comment>
<dbReference type="Proteomes" id="UP000265520">
    <property type="component" value="Unassembled WGS sequence"/>
</dbReference>
<proteinExistence type="predicted"/>
<reference evidence="1 2" key="1">
    <citation type="journal article" date="2018" name="Front. Plant Sci.">
        <title>Red Clover (Trifolium pratense) and Zigzag Clover (T. medium) - A Picture of Genomic Similarities and Differences.</title>
        <authorList>
            <person name="Dluhosova J."/>
            <person name="Istvanek J."/>
            <person name="Nedelnik J."/>
            <person name="Repkova J."/>
        </authorList>
    </citation>
    <scope>NUCLEOTIDE SEQUENCE [LARGE SCALE GENOMIC DNA]</scope>
    <source>
        <strain evidence="2">cv. 10/8</strain>
        <tissue evidence="1">Leaf</tissue>
    </source>
</reference>
<keyword evidence="2" id="KW-1185">Reference proteome</keyword>